<dbReference type="EMBL" id="CAEY01000380">
    <property type="status" value="NOT_ANNOTATED_CDS"/>
    <property type="molecule type" value="Genomic_DNA"/>
</dbReference>
<dbReference type="InterPro" id="IPR036390">
    <property type="entry name" value="WH_DNA-bd_sf"/>
</dbReference>
<dbReference type="Gene3D" id="1.10.10.10">
    <property type="entry name" value="Winged helix-like DNA-binding domain superfamily/Winged helix DNA-binding domain"/>
    <property type="match status" value="1"/>
</dbReference>
<dbReference type="STRING" id="32264.T1KQT6"/>
<evidence type="ECO:0000313" key="7">
    <source>
        <dbReference type="EnsemblMetazoa" id="tetur18g01090.1"/>
    </source>
</evidence>
<dbReference type="EnsemblMetazoa" id="tetur18g01090.1">
    <property type="protein sequence ID" value="tetur18g01090.1"/>
    <property type="gene ID" value="tetur18g01090"/>
</dbReference>
<proteinExistence type="predicted"/>
<dbReference type="GO" id="GO:0000978">
    <property type="term" value="F:RNA polymerase II cis-regulatory region sequence-specific DNA binding"/>
    <property type="evidence" value="ECO:0007669"/>
    <property type="project" value="TreeGrafter"/>
</dbReference>
<dbReference type="PANTHER" id="PTHR12619">
    <property type="entry name" value="RFX TRANSCRIPTION FACTOR FAMILY"/>
    <property type="match status" value="1"/>
</dbReference>
<dbReference type="GO" id="GO:0000981">
    <property type="term" value="F:DNA-binding transcription factor activity, RNA polymerase II-specific"/>
    <property type="evidence" value="ECO:0007669"/>
    <property type="project" value="TreeGrafter"/>
</dbReference>
<dbReference type="PANTHER" id="PTHR12619:SF5">
    <property type="entry name" value="TRANSCRIPTION FACTOR RFX4"/>
    <property type="match status" value="1"/>
</dbReference>
<dbReference type="InterPro" id="IPR039779">
    <property type="entry name" value="RFX-like"/>
</dbReference>
<keyword evidence="4" id="KW-0539">Nucleus</keyword>
<evidence type="ECO:0000256" key="1">
    <source>
        <dbReference type="ARBA" id="ARBA00023015"/>
    </source>
</evidence>
<feature type="compositionally biased region" description="Gly residues" evidence="5">
    <location>
        <begin position="73"/>
        <end position="87"/>
    </location>
</feature>
<name>T1KQT6_TETUR</name>
<dbReference type="InterPro" id="IPR003150">
    <property type="entry name" value="DNA-bd_RFX"/>
</dbReference>
<dbReference type="FunFam" id="1.10.10.10:FF:000178">
    <property type="entry name" value="Putative Transcription factor RFX4"/>
    <property type="match status" value="1"/>
</dbReference>
<dbReference type="Proteomes" id="UP000015104">
    <property type="component" value="Unassembled WGS sequence"/>
</dbReference>
<dbReference type="SUPFAM" id="SSF46785">
    <property type="entry name" value="Winged helix' DNA-binding domain"/>
    <property type="match status" value="1"/>
</dbReference>
<reference evidence="8" key="1">
    <citation type="submission" date="2011-08" db="EMBL/GenBank/DDBJ databases">
        <authorList>
            <person name="Rombauts S."/>
        </authorList>
    </citation>
    <scope>NUCLEOTIDE SEQUENCE</scope>
    <source>
        <strain evidence="8">London</strain>
    </source>
</reference>
<dbReference type="AlphaFoldDB" id="T1KQT6"/>
<dbReference type="Pfam" id="PF25340">
    <property type="entry name" value="BCD_RFX"/>
    <property type="match status" value="1"/>
</dbReference>
<keyword evidence="2" id="KW-0238">DNA-binding</keyword>
<keyword evidence="1" id="KW-0805">Transcription regulation</keyword>
<dbReference type="InterPro" id="IPR036388">
    <property type="entry name" value="WH-like_DNA-bd_sf"/>
</dbReference>
<keyword evidence="8" id="KW-1185">Reference proteome</keyword>
<feature type="compositionally biased region" description="Polar residues" evidence="5">
    <location>
        <begin position="257"/>
        <end position="295"/>
    </location>
</feature>
<evidence type="ECO:0000256" key="2">
    <source>
        <dbReference type="ARBA" id="ARBA00023125"/>
    </source>
</evidence>
<evidence type="ECO:0000313" key="8">
    <source>
        <dbReference type="Proteomes" id="UP000015104"/>
    </source>
</evidence>
<dbReference type="PROSITE" id="PS51526">
    <property type="entry name" value="RFX_DBD"/>
    <property type="match status" value="1"/>
</dbReference>
<feature type="compositionally biased region" description="Low complexity" evidence="5">
    <location>
        <begin position="296"/>
        <end position="323"/>
    </location>
</feature>
<evidence type="ECO:0000256" key="3">
    <source>
        <dbReference type="ARBA" id="ARBA00023163"/>
    </source>
</evidence>
<dbReference type="InterPro" id="IPR057321">
    <property type="entry name" value="RFX1-4/6/8-like_BCD"/>
</dbReference>
<dbReference type="eggNOG" id="KOG3712">
    <property type="taxonomic scope" value="Eukaryota"/>
</dbReference>
<feature type="region of interest" description="Disordered" evidence="5">
    <location>
        <begin position="24"/>
        <end position="88"/>
    </location>
</feature>
<feature type="region of interest" description="Disordered" evidence="5">
    <location>
        <begin position="257"/>
        <end position="331"/>
    </location>
</feature>
<feature type="domain" description="RFX-type winged-helix" evidence="6">
    <location>
        <begin position="166"/>
        <end position="241"/>
    </location>
</feature>
<dbReference type="Pfam" id="PF02257">
    <property type="entry name" value="RFX_DNA_binding"/>
    <property type="match status" value="1"/>
</dbReference>
<feature type="compositionally biased region" description="Polar residues" evidence="5">
    <location>
        <begin position="25"/>
        <end position="35"/>
    </location>
</feature>
<protein>
    <recommendedName>
        <fullName evidence="6">RFX-type winged-helix domain-containing protein</fullName>
    </recommendedName>
</protein>
<evidence type="ECO:0000256" key="4">
    <source>
        <dbReference type="ARBA" id="ARBA00023242"/>
    </source>
</evidence>
<feature type="compositionally biased region" description="Low complexity" evidence="5">
    <location>
        <begin position="61"/>
        <end position="72"/>
    </location>
</feature>
<dbReference type="HOGENOM" id="CLU_342063_0_0_1"/>
<evidence type="ECO:0000256" key="5">
    <source>
        <dbReference type="SAM" id="MobiDB-lite"/>
    </source>
</evidence>
<feature type="compositionally biased region" description="Polar residues" evidence="5">
    <location>
        <begin position="45"/>
        <end position="60"/>
    </location>
</feature>
<organism evidence="7 8">
    <name type="scientific">Tetranychus urticae</name>
    <name type="common">Two-spotted spider mite</name>
    <dbReference type="NCBI Taxonomy" id="32264"/>
    <lineage>
        <taxon>Eukaryota</taxon>
        <taxon>Metazoa</taxon>
        <taxon>Ecdysozoa</taxon>
        <taxon>Arthropoda</taxon>
        <taxon>Chelicerata</taxon>
        <taxon>Arachnida</taxon>
        <taxon>Acari</taxon>
        <taxon>Acariformes</taxon>
        <taxon>Trombidiformes</taxon>
        <taxon>Prostigmata</taxon>
        <taxon>Eleutherengona</taxon>
        <taxon>Raphignathae</taxon>
        <taxon>Tetranychoidea</taxon>
        <taxon>Tetranychidae</taxon>
        <taxon>Tetranychus</taxon>
    </lineage>
</organism>
<accession>T1KQT6</accession>
<reference evidence="7" key="2">
    <citation type="submission" date="2015-06" db="UniProtKB">
        <authorList>
            <consortium name="EnsemblMetazoa"/>
        </authorList>
    </citation>
    <scope>IDENTIFICATION</scope>
</reference>
<sequence>MPASHWNESNDQPTHGSEAVYEIYNNDNPCSNHNTNSEDDPLNLQGKQQQDNMINSIGSSNGCKNGNENGINNGNGTGVGSNRGGNGNADSTVVDYGYESTTTTTGVYQSRLNVNHQHHHNHHRNSNVIHSTLDGKRNHSLATIEMKHQQLTPNRSSLRPHSTPATLLWLEENYEIAEGVCIPRSALYMHYVDFCARNCIQPVNAASFGKIIRQQFPQLTTRRLGTRGQSRYHYYGIAVRENSTYYQLAYSKKAITSNNLPDSSRVSDNLNGNKSLSNPSQVNSHSSINNGSSMQNLSPNNNVNLNHGPNGNTNPSNSNNRNRVGTVLPEFPTPNNLKLPSNLDNAKTETFIMMYRTHCQRILDTVIRANFDEIQTFVLYFWQGIPTHLTSILTSNAFINLIGICDSILYKCMASVLLPSALQTFPDSLTQIIRKFTQEFGCWLKVALYNLPDTLKSIKIDLSRHLGNLLRRQTSISHLIQAARMVVNNGDVTPQMICDWRSLSIDLITREAIQSSHRNESINNINLDFIITALRDFGRLLEEESPIETYFDWLNALVQYCIINNSNNLRYTFKENSKQFLSTWSAFASRIIHELSLNSAPSFGSFHLLRLLFDEYLLYIVEYCQIDEYIMELMANINVDLPPQPLEDNYLGETSEDNQESCPSTNCPNYTNEAVSFNSPAGTSDEFRPVEQTNVKNGHEFNRINIISPDNCNYSPPADHYYQGYLIHENGTHLAANMNNHLVNEDPRKSFNCSGDYHGHVTAISRTNENNYSRCGAVEIVEHNFAIGEIQAEPVESVSISSNLPSHVTEDVNFTFCPNLKTEVYTDFC</sequence>
<evidence type="ECO:0000259" key="6">
    <source>
        <dbReference type="PROSITE" id="PS51526"/>
    </source>
</evidence>
<dbReference type="EMBL" id="CAEY01000381">
    <property type="status" value="NOT_ANNOTATED_CDS"/>
    <property type="molecule type" value="Genomic_DNA"/>
</dbReference>
<keyword evidence="3" id="KW-0804">Transcription</keyword>